<dbReference type="InterPro" id="IPR043519">
    <property type="entry name" value="NT_sf"/>
</dbReference>
<comment type="caution">
    <text evidence="2">The sequence shown here is derived from an EMBL/GenBank/DDBJ whole genome shotgun (WGS) entry which is preliminary data.</text>
</comment>
<sequence>MIFGLRENDLTEIRIKLQQFPEVEEAFIYGSRAKGIQRKGSDVDLALKGKRLNSTVISQISYILNEETLMPFFFDVLNYHSLSNTELTDHINRVGKLLYKKSESVIENDPEVK</sequence>
<proteinExistence type="predicted"/>
<evidence type="ECO:0000313" key="2">
    <source>
        <dbReference type="EMBL" id="KKK97482.1"/>
    </source>
</evidence>
<dbReference type="EMBL" id="LAZR01046032">
    <property type="protein sequence ID" value="KKK97482.1"/>
    <property type="molecule type" value="Genomic_DNA"/>
</dbReference>
<dbReference type="Gene3D" id="3.30.460.10">
    <property type="entry name" value="Beta Polymerase, domain 2"/>
    <property type="match status" value="1"/>
</dbReference>
<name>A0A0F8ZUI1_9ZZZZ</name>
<gene>
    <name evidence="2" type="ORF">LCGC14_2652310</name>
</gene>
<organism evidence="2">
    <name type="scientific">marine sediment metagenome</name>
    <dbReference type="NCBI Taxonomy" id="412755"/>
    <lineage>
        <taxon>unclassified sequences</taxon>
        <taxon>metagenomes</taxon>
        <taxon>ecological metagenomes</taxon>
    </lineage>
</organism>
<dbReference type="AlphaFoldDB" id="A0A0F8ZUI1"/>
<evidence type="ECO:0000259" key="1">
    <source>
        <dbReference type="Pfam" id="PF18765"/>
    </source>
</evidence>
<dbReference type="CDD" id="cd05403">
    <property type="entry name" value="NT_KNTase_like"/>
    <property type="match status" value="1"/>
</dbReference>
<dbReference type="Pfam" id="PF18765">
    <property type="entry name" value="Polbeta"/>
    <property type="match status" value="1"/>
</dbReference>
<feature type="domain" description="Polymerase beta nucleotidyltransferase" evidence="1">
    <location>
        <begin position="13"/>
        <end position="103"/>
    </location>
</feature>
<reference evidence="2" key="1">
    <citation type="journal article" date="2015" name="Nature">
        <title>Complex archaea that bridge the gap between prokaryotes and eukaryotes.</title>
        <authorList>
            <person name="Spang A."/>
            <person name="Saw J.H."/>
            <person name="Jorgensen S.L."/>
            <person name="Zaremba-Niedzwiedzka K."/>
            <person name="Martijn J."/>
            <person name="Lind A.E."/>
            <person name="van Eijk R."/>
            <person name="Schleper C."/>
            <person name="Guy L."/>
            <person name="Ettema T.J."/>
        </authorList>
    </citation>
    <scope>NUCLEOTIDE SEQUENCE</scope>
</reference>
<dbReference type="SUPFAM" id="SSF81301">
    <property type="entry name" value="Nucleotidyltransferase"/>
    <property type="match status" value="1"/>
</dbReference>
<protein>
    <recommendedName>
        <fullName evidence="1">Polymerase beta nucleotidyltransferase domain-containing protein</fullName>
    </recommendedName>
</protein>
<accession>A0A0F8ZUI1</accession>
<dbReference type="InterPro" id="IPR041633">
    <property type="entry name" value="Polbeta"/>
</dbReference>